<dbReference type="Pfam" id="PF17921">
    <property type="entry name" value="Integrase_H2C2"/>
    <property type="match status" value="1"/>
</dbReference>
<dbReference type="AlphaFoldDB" id="A0A7D9IU63"/>
<keyword evidence="2" id="KW-1185">Reference proteome</keyword>
<dbReference type="Proteomes" id="UP001152795">
    <property type="component" value="Unassembled WGS sequence"/>
</dbReference>
<dbReference type="PANTHER" id="PTHR47331">
    <property type="entry name" value="PHD-TYPE DOMAIN-CONTAINING PROTEIN"/>
    <property type="match status" value="1"/>
</dbReference>
<dbReference type="Gene3D" id="1.10.340.70">
    <property type="match status" value="1"/>
</dbReference>
<feature type="non-terminal residue" evidence="1">
    <location>
        <position position="1"/>
    </location>
</feature>
<evidence type="ECO:0000313" key="2">
    <source>
        <dbReference type="Proteomes" id="UP001152795"/>
    </source>
</evidence>
<dbReference type="EMBL" id="CACRXK020007841">
    <property type="protein sequence ID" value="CAB4013327.1"/>
    <property type="molecule type" value="Genomic_DNA"/>
</dbReference>
<organism evidence="1 2">
    <name type="scientific">Paramuricea clavata</name>
    <name type="common">Red gorgonian</name>
    <name type="synonym">Violescent sea-whip</name>
    <dbReference type="NCBI Taxonomy" id="317549"/>
    <lineage>
        <taxon>Eukaryota</taxon>
        <taxon>Metazoa</taxon>
        <taxon>Cnidaria</taxon>
        <taxon>Anthozoa</taxon>
        <taxon>Octocorallia</taxon>
        <taxon>Malacalcyonacea</taxon>
        <taxon>Plexauridae</taxon>
        <taxon>Paramuricea</taxon>
    </lineage>
</organism>
<dbReference type="OrthoDB" id="8051532at2759"/>
<name>A0A7D9IU63_PARCT</name>
<accession>A0A7D9IU63</accession>
<reference evidence="1" key="1">
    <citation type="submission" date="2020-04" db="EMBL/GenBank/DDBJ databases">
        <authorList>
            <person name="Alioto T."/>
            <person name="Alioto T."/>
            <person name="Gomez Garrido J."/>
        </authorList>
    </citation>
    <scope>NUCLEOTIDE SEQUENCE</scope>
    <source>
        <strain evidence="1">A484AB</strain>
    </source>
</reference>
<evidence type="ECO:0000313" key="1">
    <source>
        <dbReference type="EMBL" id="CAB4013327.1"/>
    </source>
</evidence>
<protein>
    <submittedName>
        <fullName evidence="1">Uncharacterized protein</fullName>
    </submittedName>
</protein>
<sequence length="274" mass="31635">MANPSINNDHESFDIDDIIDINGYSTKLKLLRVTATVIRYAKSWRNPRHKFESADGARITRSRNTMNPDRSRTTISTRVKLTYRNVKNSDTRGLTIGSVPRRRWNGNSSQQKESKQPILLPKTHYFTELLIKEQHEVVHHNGIRDTLNSIRLKYWIQRGREAVKRKVRRYVVCRKIEEKSFPTPKVPQLPACRNAGVIFLTNLNIFTKPCRSAPTQPPRRWKPRPWRSRWWNGGYGGYGGFGGYGCGWGAANFGGHKCGWRMSYYRSLSGLSTP</sequence>
<comment type="caution">
    <text evidence="1">The sequence shown here is derived from an EMBL/GenBank/DDBJ whole genome shotgun (WGS) entry which is preliminary data.</text>
</comment>
<dbReference type="InterPro" id="IPR041588">
    <property type="entry name" value="Integrase_H2C2"/>
</dbReference>
<gene>
    <name evidence="1" type="ORF">PACLA_8A023988</name>
</gene>
<proteinExistence type="predicted"/>